<evidence type="ECO:0000256" key="1">
    <source>
        <dbReference type="ARBA" id="ARBA00004651"/>
    </source>
</evidence>
<feature type="transmembrane region" description="Helical" evidence="6">
    <location>
        <begin position="94"/>
        <end position="117"/>
    </location>
</feature>
<feature type="transmembrane region" description="Helical" evidence="6">
    <location>
        <begin position="71"/>
        <end position="88"/>
    </location>
</feature>
<gene>
    <name evidence="10" type="primary">ydhC</name>
    <name evidence="8" type="synonym">lbtC</name>
    <name evidence="8" type="ORF">JBK99_05170</name>
    <name evidence="10" type="ORF">NCTC12000_01443</name>
    <name evidence="9" type="ORF">O6C86_06845</name>
</gene>
<dbReference type="Proteomes" id="UP000863577">
    <property type="component" value="Unassembled WGS sequence"/>
</dbReference>
<reference evidence="9" key="4">
    <citation type="submission" date="2022-12" db="EMBL/GenBank/DDBJ databases">
        <title>Comparative genomics of Legionella pneumophila isolates from the West Bank and Germany support molecular epidemiology of Legionnaires disease.</title>
        <authorList>
            <person name="Zayed A.R."/>
            <person name="Bitar D.M."/>
            <person name="Steinert M."/>
            <person name="Lueck C."/>
            <person name="Brettar I."/>
            <person name="Hoefle M.G."/>
            <person name="Bunk B."/>
        </authorList>
    </citation>
    <scope>NUCLEOTIDE SEQUENCE</scope>
    <source>
        <strain evidence="9">H23</strain>
    </source>
</reference>
<comment type="subcellular location">
    <subcellularLocation>
        <location evidence="1">Cell membrane</location>
        <topology evidence="1">Multi-pass membrane protein</topology>
    </subcellularLocation>
</comment>
<dbReference type="EMBL" id="DACWOD010000003">
    <property type="protein sequence ID" value="HAU2395720.1"/>
    <property type="molecule type" value="Genomic_DNA"/>
</dbReference>
<evidence type="ECO:0000313" key="10">
    <source>
        <dbReference type="EMBL" id="STX79452.1"/>
    </source>
</evidence>
<dbReference type="EMBL" id="JAPXIC010000040">
    <property type="protein sequence ID" value="MCZ4718932.1"/>
    <property type="molecule type" value="Genomic_DNA"/>
</dbReference>
<feature type="transmembrane region" description="Helical" evidence="6">
    <location>
        <begin position="362"/>
        <end position="380"/>
    </location>
</feature>
<dbReference type="SUPFAM" id="SSF103473">
    <property type="entry name" value="MFS general substrate transporter"/>
    <property type="match status" value="1"/>
</dbReference>
<dbReference type="InterPro" id="IPR036259">
    <property type="entry name" value="MFS_trans_sf"/>
</dbReference>
<dbReference type="InterPro" id="IPR050189">
    <property type="entry name" value="MFS_Efflux_Transporters"/>
</dbReference>
<reference evidence="10 11" key="2">
    <citation type="submission" date="2018-06" db="EMBL/GenBank/DDBJ databases">
        <authorList>
            <consortium name="Pathogen Informatics"/>
            <person name="Doyle S."/>
        </authorList>
    </citation>
    <scope>NUCLEOTIDE SEQUENCE [LARGE SCALE GENOMIC DNA]</scope>
    <source>
        <strain evidence="10 11">NCTC12000</strain>
    </source>
</reference>
<keyword evidence="5 6" id="KW-0472">Membrane</keyword>
<keyword evidence="2" id="KW-1003">Cell membrane</keyword>
<feature type="transmembrane region" description="Helical" evidence="6">
    <location>
        <begin position="331"/>
        <end position="356"/>
    </location>
</feature>
<evidence type="ECO:0000256" key="2">
    <source>
        <dbReference type="ARBA" id="ARBA00022475"/>
    </source>
</evidence>
<feature type="transmembrane region" description="Helical" evidence="6">
    <location>
        <begin position="44"/>
        <end position="62"/>
    </location>
</feature>
<sequence>MKKNALLIVLLTWFLGNMDIHFLTPALPSLVDYFSVTPNTAQLTISLFLLGKALSMILWGLLSERYGRKPIFIGGLLLFILSNFLIALNHSILLFLVCRFLQGISVGATLLMGRAMINDTHNEQNATKYFAWLFTLAGLFICFLPFFGGLINSYWNWQIASLIIAAYGLLLLPLCRGLKETKPHYVKFPRLGHSIMVVFNHPLFVSYLLISALMMAGESAFNTSASFILIKGENFTSAQYGTIKTTMAIMHLLGTACCGLIAKYYHSIQLTKLGVRFFIFAAFLMWLFVFSAENIYLTFIVPMVIYYFGTGFIVASATASAVRPFPQQMALALAITLFCQFNCSAFFSFITSMIGIQQVETFMFLLSLVSILSFLALLKLQRMEPC</sequence>
<feature type="transmembrane region" description="Helical" evidence="6">
    <location>
        <begin position="154"/>
        <end position="174"/>
    </location>
</feature>
<keyword evidence="3 6" id="KW-0812">Transmembrane</keyword>
<dbReference type="PANTHER" id="PTHR43124:SF3">
    <property type="entry name" value="CHLORAMPHENICOL EFFLUX PUMP RV0191"/>
    <property type="match status" value="1"/>
</dbReference>
<dbReference type="OMA" id="PEIMIWR"/>
<feature type="transmembrane region" description="Helical" evidence="6">
    <location>
        <begin position="295"/>
        <end position="319"/>
    </location>
</feature>
<reference evidence="8" key="3">
    <citation type="submission" date="2019-09" db="EMBL/GenBank/DDBJ databases">
        <authorList>
            <consortium name="NCBI Pathogen Detection Project"/>
        </authorList>
    </citation>
    <scope>NUCLEOTIDE SEQUENCE</scope>
    <source>
        <strain evidence="8">CL18-200174</strain>
    </source>
</reference>
<dbReference type="Pfam" id="PF07690">
    <property type="entry name" value="MFS_1"/>
    <property type="match status" value="1"/>
</dbReference>
<dbReference type="RefSeq" id="WP_011213625.1">
    <property type="nucleotide sequence ID" value="NZ_BAZA01000024.1"/>
</dbReference>
<dbReference type="eggNOG" id="COG2814">
    <property type="taxonomic scope" value="Bacteria"/>
</dbReference>
<feature type="transmembrane region" description="Helical" evidence="6">
    <location>
        <begin position="237"/>
        <end position="261"/>
    </location>
</feature>
<dbReference type="AlphaFoldDB" id="A0A128UXJ0"/>
<evidence type="ECO:0000256" key="4">
    <source>
        <dbReference type="ARBA" id="ARBA00022989"/>
    </source>
</evidence>
<evidence type="ECO:0000256" key="6">
    <source>
        <dbReference type="SAM" id="Phobius"/>
    </source>
</evidence>
<dbReference type="GO" id="GO:0022857">
    <property type="term" value="F:transmembrane transporter activity"/>
    <property type="evidence" value="ECO:0007669"/>
    <property type="project" value="InterPro"/>
</dbReference>
<reference evidence="8" key="1">
    <citation type="journal article" date="2018" name="Genome Biol.">
        <title>SKESA: strategic k-mer extension for scrupulous assemblies.</title>
        <authorList>
            <person name="Souvorov A."/>
            <person name="Agarwala R."/>
            <person name="Lipman D.J."/>
        </authorList>
    </citation>
    <scope>NUCLEOTIDE SEQUENCE</scope>
    <source>
        <strain evidence="8">CL18-200174</strain>
    </source>
</reference>
<organism evidence="10 11">
    <name type="scientific">Legionella pneumophila</name>
    <dbReference type="NCBI Taxonomy" id="446"/>
    <lineage>
        <taxon>Bacteria</taxon>
        <taxon>Pseudomonadati</taxon>
        <taxon>Pseudomonadota</taxon>
        <taxon>Gammaproteobacteria</taxon>
        <taxon>Legionellales</taxon>
        <taxon>Legionellaceae</taxon>
        <taxon>Legionella</taxon>
    </lineage>
</organism>
<dbReference type="Proteomes" id="UP001071279">
    <property type="component" value="Unassembled WGS sequence"/>
</dbReference>
<feature type="transmembrane region" description="Helical" evidence="6">
    <location>
        <begin position="195"/>
        <end position="217"/>
    </location>
</feature>
<keyword evidence="4 6" id="KW-1133">Transmembrane helix</keyword>
<evidence type="ECO:0000313" key="9">
    <source>
        <dbReference type="EMBL" id="MCZ4718932.1"/>
    </source>
</evidence>
<evidence type="ECO:0000313" key="8">
    <source>
        <dbReference type="EMBL" id="HAU2395720.1"/>
    </source>
</evidence>
<evidence type="ECO:0000256" key="3">
    <source>
        <dbReference type="ARBA" id="ARBA00022692"/>
    </source>
</evidence>
<dbReference type="EMBL" id="UGOL01000001">
    <property type="protein sequence ID" value="STX79452.1"/>
    <property type="molecule type" value="Genomic_DNA"/>
</dbReference>
<dbReference type="InterPro" id="IPR020846">
    <property type="entry name" value="MFS_dom"/>
</dbReference>
<feature type="domain" description="Major facilitator superfamily (MFS) profile" evidence="7">
    <location>
        <begin position="5"/>
        <end position="384"/>
    </location>
</feature>
<dbReference type="PANTHER" id="PTHR43124">
    <property type="entry name" value="PURINE EFFLUX PUMP PBUE"/>
    <property type="match status" value="1"/>
</dbReference>
<protein>
    <submittedName>
        <fullName evidence="10">Drug resistance transporter, Bcr/CflA</fullName>
    </submittedName>
    <submittedName>
        <fullName evidence="8">Legiobactin import MFS transporter LbtC</fullName>
    </submittedName>
</protein>
<proteinExistence type="predicted"/>
<dbReference type="Proteomes" id="UP000254631">
    <property type="component" value="Unassembled WGS sequence"/>
</dbReference>
<feature type="transmembrane region" description="Helical" evidence="6">
    <location>
        <begin position="129"/>
        <end position="148"/>
    </location>
</feature>
<dbReference type="PROSITE" id="PS50850">
    <property type="entry name" value="MFS"/>
    <property type="match status" value="1"/>
</dbReference>
<evidence type="ECO:0000313" key="11">
    <source>
        <dbReference type="Proteomes" id="UP000254631"/>
    </source>
</evidence>
<name>A0A128UXJ0_LEGPN</name>
<evidence type="ECO:0000259" key="7">
    <source>
        <dbReference type="PROSITE" id="PS50850"/>
    </source>
</evidence>
<feature type="transmembrane region" description="Helical" evidence="6">
    <location>
        <begin position="273"/>
        <end position="289"/>
    </location>
</feature>
<evidence type="ECO:0000256" key="5">
    <source>
        <dbReference type="ARBA" id="ARBA00023136"/>
    </source>
</evidence>
<accession>A0A128UXJ0</accession>
<dbReference type="GO" id="GO:0005886">
    <property type="term" value="C:plasma membrane"/>
    <property type="evidence" value="ECO:0007669"/>
    <property type="project" value="UniProtKB-SubCell"/>
</dbReference>
<dbReference type="Gene3D" id="1.20.1720.10">
    <property type="entry name" value="Multidrug resistance protein D"/>
    <property type="match status" value="1"/>
</dbReference>
<dbReference type="InterPro" id="IPR011701">
    <property type="entry name" value="MFS"/>
</dbReference>